<dbReference type="Proteomes" id="UP001608902">
    <property type="component" value="Unassembled WGS sequence"/>
</dbReference>
<dbReference type="EC" id="1.5.5.2" evidence="5"/>
<dbReference type="PANTHER" id="PTHR13914">
    <property type="entry name" value="PROLINE OXIDASE"/>
    <property type="match status" value="1"/>
</dbReference>
<comment type="catalytic activity">
    <reaction evidence="5">
        <text>L-proline + a quinone = (S)-1-pyrroline-5-carboxylate + a quinol + H(+)</text>
        <dbReference type="Rhea" id="RHEA:23784"/>
        <dbReference type="ChEBI" id="CHEBI:15378"/>
        <dbReference type="ChEBI" id="CHEBI:17388"/>
        <dbReference type="ChEBI" id="CHEBI:24646"/>
        <dbReference type="ChEBI" id="CHEBI:60039"/>
        <dbReference type="ChEBI" id="CHEBI:132124"/>
        <dbReference type="EC" id="1.5.5.2"/>
    </reaction>
</comment>
<name>A0ABD6EJ28_9BILA</name>
<feature type="domain" description="Proline dehydrogenase" evidence="6">
    <location>
        <begin position="346"/>
        <end position="581"/>
    </location>
</feature>
<comment type="pathway">
    <text evidence="1">Amino-acid degradation; L-proline degradation into L-glutamate; L-glutamate from L-proline: step 1/2.</text>
</comment>
<dbReference type="SUPFAM" id="SSF51730">
    <property type="entry name" value="FAD-linked oxidoreductase"/>
    <property type="match status" value="1"/>
</dbReference>
<evidence type="ECO:0000256" key="4">
    <source>
        <dbReference type="ARBA" id="ARBA00023062"/>
    </source>
</evidence>
<comment type="similarity">
    <text evidence="2 5">Belongs to the proline oxidase family.</text>
</comment>
<dbReference type="GO" id="GO:0006560">
    <property type="term" value="P:proline metabolic process"/>
    <property type="evidence" value="ECO:0007669"/>
    <property type="project" value="UniProtKB-KW"/>
</dbReference>
<evidence type="ECO:0000256" key="5">
    <source>
        <dbReference type="RuleBase" id="RU364054"/>
    </source>
</evidence>
<protein>
    <recommendedName>
        <fullName evidence="5">Proline dehydrogenase</fullName>
        <ecNumber evidence="5">1.5.5.2</ecNumber>
    </recommendedName>
</protein>
<evidence type="ECO:0000256" key="2">
    <source>
        <dbReference type="ARBA" id="ARBA00005869"/>
    </source>
</evidence>
<dbReference type="InterPro" id="IPR029041">
    <property type="entry name" value="FAD-linked_oxidoreductase-like"/>
</dbReference>
<dbReference type="Gene3D" id="3.20.20.220">
    <property type="match status" value="2"/>
</dbReference>
<keyword evidence="5" id="KW-0285">Flavoprotein</keyword>
<keyword evidence="8" id="KW-1185">Reference proteome</keyword>
<dbReference type="InterPro" id="IPR002872">
    <property type="entry name" value="Proline_DH_dom"/>
</dbReference>
<dbReference type="InterPro" id="IPR015659">
    <property type="entry name" value="Proline_oxidase"/>
</dbReference>
<accession>A0ABD6EJ28</accession>
<evidence type="ECO:0000256" key="1">
    <source>
        <dbReference type="ARBA" id="ARBA00004739"/>
    </source>
</evidence>
<comment type="cofactor">
    <cofactor evidence="5">
        <name>FAD</name>
        <dbReference type="ChEBI" id="CHEBI:57692"/>
    </cofactor>
</comment>
<dbReference type="InterPro" id="IPR011992">
    <property type="entry name" value="EF-hand-dom_pair"/>
</dbReference>
<comment type="caution">
    <text evidence="7">The sequence shown here is derived from an EMBL/GenBank/DDBJ whole genome shotgun (WGS) entry which is preliminary data.</text>
</comment>
<gene>
    <name evidence="7" type="ORF">AB6A40_005970</name>
</gene>
<keyword evidence="3 5" id="KW-0560">Oxidoreductase</keyword>
<comment type="function">
    <text evidence="5">Converts proline to delta-1-pyrroline-5-carboxylate.</text>
</comment>
<dbReference type="GO" id="GO:0004657">
    <property type="term" value="F:proline dehydrogenase activity"/>
    <property type="evidence" value="ECO:0007669"/>
    <property type="project" value="UniProtKB-EC"/>
</dbReference>
<organism evidence="7 8">
    <name type="scientific">Gnathostoma spinigerum</name>
    <dbReference type="NCBI Taxonomy" id="75299"/>
    <lineage>
        <taxon>Eukaryota</taxon>
        <taxon>Metazoa</taxon>
        <taxon>Ecdysozoa</taxon>
        <taxon>Nematoda</taxon>
        <taxon>Chromadorea</taxon>
        <taxon>Rhabditida</taxon>
        <taxon>Spirurina</taxon>
        <taxon>Gnathostomatomorpha</taxon>
        <taxon>Gnathostomatoidea</taxon>
        <taxon>Gnathostomatidae</taxon>
        <taxon>Gnathostoma</taxon>
    </lineage>
</organism>
<dbReference type="EMBL" id="JBGFUD010004000">
    <property type="protein sequence ID" value="MFH4979261.1"/>
    <property type="molecule type" value="Genomic_DNA"/>
</dbReference>
<evidence type="ECO:0000259" key="6">
    <source>
        <dbReference type="Pfam" id="PF01619"/>
    </source>
</evidence>
<dbReference type="AlphaFoldDB" id="A0ABD6EJ28"/>
<evidence type="ECO:0000313" key="8">
    <source>
        <dbReference type="Proteomes" id="UP001608902"/>
    </source>
</evidence>
<evidence type="ECO:0000256" key="3">
    <source>
        <dbReference type="ARBA" id="ARBA00023002"/>
    </source>
</evidence>
<dbReference type="PANTHER" id="PTHR13914:SF0">
    <property type="entry name" value="PROLINE DEHYDROGENASE 1, MITOCHONDRIAL"/>
    <property type="match status" value="1"/>
</dbReference>
<keyword evidence="5" id="KW-0274">FAD</keyword>
<proteinExistence type="inferred from homology"/>
<dbReference type="SUPFAM" id="SSF47473">
    <property type="entry name" value="EF-hand"/>
    <property type="match status" value="1"/>
</dbReference>
<sequence length="612" mass="70648">MRIAIFRKILLQTNTLHSETLKKRLLSNVVLKECKVDSNSKSRNSVGNTVHRVDLSFENAQEAFKSKSNFELLRGIIVLRLCSLDFLVKNNASIMMVLRKVLGQSLFKKLLKSTFYGHFVAGESSAEVETTIVKLQAFGVKSILDYSVESDINEEDVRRSTIGRMSRNLHVDPVASVVDKKIVERTQERYTAHDEFADRRQEVVGARTYFYGGESQCDQNRDIFCECIDAVAKSGNGQGFIAIKITALGRPQVLLKMSESIALNQNFYRALTGSSWETLVLSRFDEQDFLQKLKDFGVKTDSKMVQEWLSRIHFNQGGFVDFYDWTNLFDESDKFGQMFQIYNLKTQRMESLINSLDEEDTREVANMLKRITDVTEHAISRGVRVMVDAEQTYFQPATSRIALTLMRRYNKEEGNVLNTYQAYLKNALRNLEMDLHVARREDFHFGLKLVRGAYMEQERKRAEAIGYEDPINPTFEKTNEMYRRIMRRVLEEGEIRGKHKVSVMIASHNEDSVRDAVLLMDEKRVKPDERVVCFAHLYGMADQISFSLGQAGYSVYKYLPYGPVEDVLPYLARRAQENNSIMKVDKEVRLLWKELKRRILNGEILYKVPLSA</sequence>
<reference evidence="7 8" key="1">
    <citation type="submission" date="2024-08" db="EMBL/GenBank/DDBJ databases">
        <title>Gnathostoma spinigerum genome.</title>
        <authorList>
            <person name="Gonzalez-Bertolin B."/>
            <person name="Monzon S."/>
            <person name="Zaballos A."/>
            <person name="Jimenez P."/>
            <person name="Dekumyoy P."/>
            <person name="Varona S."/>
            <person name="Cuesta I."/>
            <person name="Sumanam S."/>
            <person name="Adisakwattana P."/>
            <person name="Gasser R.B."/>
            <person name="Hernandez-Gonzalez A."/>
            <person name="Young N.D."/>
            <person name="Perteguer M.J."/>
        </authorList>
    </citation>
    <scope>NUCLEOTIDE SEQUENCE [LARGE SCALE GENOMIC DNA]</scope>
    <source>
        <strain evidence="7">AL3</strain>
        <tissue evidence="7">Liver</tissue>
    </source>
</reference>
<evidence type="ECO:0000313" key="7">
    <source>
        <dbReference type="EMBL" id="MFH4979261.1"/>
    </source>
</evidence>
<keyword evidence="4 5" id="KW-0642">Proline metabolism</keyword>
<dbReference type="Pfam" id="PF01619">
    <property type="entry name" value="Pro_dh"/>
    <property type="match status" value="1"/>
</dbReference>